<evidence type="ECO:0000256" key="1">
    <source>
        <dbReference type="SAM" id="Phobius"/>
    </source>
</evidence>
<comment type="caution">
    <text evidence="3">The sequence shown here is derived from an EMBL/GenBank/DDBJ whole genome shotgun (WGS) entry which is preliminary data.</text>
</comment>
<organism evidence="3 4">
    <name type="scientific">Ureibacillus galli</name>
    <dbReference type="NCBI Taxonomy" id="2762222"/>
    <lineage>
        <taxon>Bacteria</taxon>
        <taxon>Bacillati</taxon>
        <taxon>Bacillota</taxon>
        <taxon>Bacilli</taxon>
        <taxon>Bacillales</taxon>
        <taxon>Caryophanaceae</taxon>
        <taxon>Ureibacillus</taxon>
    </lineage>
</organism>
<evidence type="ECO:0000259" key="2">
    <source>
        <dbReference type="Pfam" id="PF06713"/>
    </source>
</evidence>
<sequence length="145" mass="16794">MEFRSKIDKFFIVFISITLFIIMAVFLIPLIFDSEKTIIDVLIVLTLCIFSIAFILWTSFSIKYIFDTNTLLVKGGLFKTRIPYDDITKITETTEIFTGYRVLASKDGLEIFYKKGILGSVKISPLEKERFLTELKKRCPNIIEN</sequence>
<dbReference type="EMBL" id="JACSQA010000001">
    <property type="protein sequence ID" value="MBD8025181.1"/>
    <property type="molecule type" value="Genomic_DNA"/>
</dbReference>
<feature type="transmembrane region" description="Helical" evidence="1">
    <location>
        <begin position="38"/>
        <end position="57"/>
    </location>
</feature>
<name>A0ABR8X8D7_9BACL</name>
<dbReference type="InterPro" id="IPR009589">
    <property type="entry name" value="PH_YyaB-like"/>
</dbReference>
<keyword evidence="4" id="KW-1185">Reference proteome</keyword>
<keyword evidence="1" id="KW-1133">Transmembrane helix</keyword>
<evidence type="ECO:0000313" key="3">
    <source>
        <dbReference type="EMBL" id="MBD8025181.1"/>
    </source>
</evidence>
<feature type="domain" description="Uncharacterized protein YyaB-like PH" evidence="2">
    <location>
        <begin position="62"/>
        <end position="139"/>
    </location>
</feature>
<reference evidence="3 4" key="1">
    <citation type="submission" date="2020-08" db="EMBL/GenBank/DDBJ databases">
        <title>A Genomic Blueprint of the Chicken Gut Microbiome.</title>
        <authorList>
            <person name="Gilroy R."/>
            <person name="Ravi A."/>
            <person name="Getino M."/>
            <person name="Pursley I."/>
            <person name="Horton D.L."/>
            <person name="Alikhan N.-F."/>
            <person name="Baker D."/>
            <person name="Gharbi K."/>
            <person name="Hall N."/>
            <person name="Watson M."/>
            <person name="Adriaenssens E.M."/>
            <person name="Foster-Nyarko E."/>
            <person name="Jarju S."/>
            <person name="Secka A."/>
            <person name="Antonio M."/>
            <person name="Oren A."/>
            <person name="Chaudhuri R."/>
            <person name="La Ragione R.M."/>
            <person name="Hildebrand F."/>
            <person name="Pallen M.J."/>
        </authorList>
    </citation>
    <scope>NUCLEOTIDE SEQUENCE [LARGE SCALE GENOMIC DNA]</scope>
    <source>
        <strain evidence="3 4">Re31</strain>
    </source>
</reference>
<proteinExistence type="predicted"/>
<dbReference type="Pfam" id="PF06713">
    <property type="entry name" value="bPH_4"/>
    <property type="match status" value="1"/>
</dbReference>
<protein>
    <submittedName>
        <fullName evidence="3">PH domain-containing protein</fullName>
    </submittedName>
</protein>
<evidence type="ECO:0000313" key="4">
    <source>
        <dbReference type="Proteomes" id="UP000640930"/>
    </source>
</evidence>
<dbReference type="RefSeq" id="WP_191705751.1">
    <property type="nucleotide sequence ID" value="NZ_JACSQA010000001.1"/>
</dbReference>
<gene>
    <name evidence="3" type="ORF">H9636_00790</name>
</gene>
<keyword evidence="1" id="KW-0472">Membrane</keyword>
<feature type="transmembrane region" description="Helical" evidence="1">
    <location>
        <begin position="12"/>
        <end position="32"/>
    </location>
</feature>
<accession>A0ABR8X8D7</accession>
<keyword evidence="1" id="KW-0812">Transmembrane</keyword>
<dbReference type="Proteomes" id="UP000640930">
    <property type="component" value="Unassembled WGS sequence"/>
</dbReference>